<evidence type="ECO:0000313" key="1">
    <source>
        <dbReference type="EnsemblMetazoa" id="MESCA008708-PA"/>
    </source>
</evidence>
<proteinExistence type="predicted"/>
<evidence type="ECO:0000313" key="2">
    <source>
        <dbReference type="Proteomes" id="UP000015102"/>
    </source>
</evidence>
<dbReference type="Proteomes" id="UP000015102">
    <property type="component" value="Unassembled WGS sequence"/>
</dbReference>
<accession>T1GXZ3</accession>
<dbReference type="EnsemblMetazoa" id="MESCA008708-RA">
    <property type="protein sequence ID" value="MESCA008708-PA"/>
    <property type="gene ID" value="MESCA008708"/>
</dbReference>
<organism evidence="1 2">
    <name type="scientific">Megaselia scalaris</name>
    <name type="common">Humpbacked fly</name>
    <name type="synonym">Phora scalaris</name>
    <dbReference type="NCBI Taxonomy" id="36166"/>
    <lineage>
        <taxon>Eukaryota</taxon>
        <taxon>Metazoa</taxon>
        <taxon>Ecdysozoa</taxon>
        <taxon>Arthropoda</taxon>
        <taxon>Hexapoda</taxon>
        <taxon>Insecta</taxon>
        <taxon>Pterygota</taxon>
        <taxon>Neoptera</taxon>
        <taxon>Endopterygota</taxon>
        <taxon>Diptera</taxon>
        <taxon>Brachycera</taxon>
        <taxon>Muscomorpha</taxon>
        <taxon>Platypezoidea</taxon>
        <taxon>Phoridae</taxon>
        <taxon>Megaseliini</taxon>
        <taxon>Megaselia</taxon>
    </lineage>
</organism>
<protein>
    <submittedName>
        <fullName evidence="1">Uncharacterized protein</fullName>
    </submittedName>
</protein>
<reference evidence="1" key="2">
    <citation type="submission" date="2015-06" db="UniProtKB">
        <authorList>
            <consortium name="EnsemblMetazoa"/>
        </authorList>
    </citation>
    <scope>IDENTIFICATION</scope>
</reference>
<sequence>MCPLQKQTFRTFIQDQLYGMK</sequence>
<name>T1GXZ3_MEGSC</name>
<keyword evidence="2" id="KW-1185">Reference proteome</keyword>
<reference evidence="2" key="1">
    <citation type="submission" date="2013-02" db="EMBL/GenBank/DDBJ databases">
        <authorList>
            <person name="Hughes D."/>
        </authorList>
    </citation>
    <scope>NUCLEOTIDE SEQUENCE</scope>
    <source>
        <strain>Durham</strain>
        <strain evidence="2">NC isolate 2 -- Noor lab</strain>
    </source>
</reference>
<dbReference type="AlphaFoldDB" id="T1GXZ3"/>
<dbReference type="EMBL" id="CAQQ02048651">
    <property type="status" value="NOT_ANNOTATED_CDS"/>
    <property type="molecule type" value="Genomic_DNA"/>
</dbReference>
<dbReference type="HOGENOM" id="CLU_3426990_0_0_1"/>